<keyword evidence="1" id="KW-0732">Signal</keyword>
<proteinExistence type="predicted"/>
<sequence>MKKILSLLCLMIIVSINCSQNKQNIDEFIDDVLASRKFARLADIIAEKTIVKLWNVKSNIFFSTNNKNQGDERIRRHSHASDENSLRNISLKYRQLISQLNGENIVIKASSKAFTYKSNEVNTTLGEKDNATNSNSSKFESPKSEEKIFKQELTTDITTFGLSKTKQKENIQDEIDFFNMNKQRDLNRKNTGRKDGNKIFVFQASSDYDEYHEKVDKILNIDPN</sequence>
<dbReference type="EMBL" id="CAJOBZ010000047">
    <property type="protein sequence ID" value="CAF4913722.1"/>
    <property type="molecule type" value="Genomic_DNA"/>
</dbReference>
<dbReference type="AlphaFoldDB" id="A0A821VY73"/>
<gene>
    <name evidence="2" type="ORF">PMACD_LOCUS12377</name>
</gene>
<name>A0A821VY73_9NEOP</name>
<evidence type="ECO:0000313" key="3">
    <source>
        <dbReference type="Proteomes" id="UP000663880"/>
    </source>
</evidence>
<reference evidence="2" key="1">
    <citation type="submission" date="2021-02" db="EMBL/GenBank/DDBJ databases">
        <authorList>
            <person name="Steward A R."/>
        </authorList>
    </citation>
    <scope>NUCLEOTIDE SEQUENCE</scope>
</reference>
<protein>
    <submittedName>
        <fullName evidence="2">Uncharacterized protein</fullName>
    </submittedName>
</protein>
<dbReference type="Proteomes" id="UP000663880">
    <property type="component" value="Unassembled WGS sequence"/>
</dbReference>
<keyword evidence="3" id="KW-1185">Reference proteome</keyword>
<feature type="chain" id="PRO_5032438668" evidence="1">
    <location>
        <begin position="20"/>
        <end position="224"/>
    </location>
</feature>
<dbReference type="OrthoDB" id="7492126at2759"/>
<comment type="caution">
    <text evidence="2">The sequence shown here is derived from an EMBL/GenBank/DDBJ whole genome shotgun (WGS) entry which is preliminary data.</text>
</comment>
<accession>A0A821VY73</accession>
<evidence type="ECO:0000313" key="2">
    <source>
        <dbReference type="EMBL" id="CAF4913722.1"/>
    </source>
</evidence>
<organism evidence="2 3">
    <name type="scientific">Pieris macdunnoughi</name>
    <dbReference type="NCBI Taxonomy" id="345717"/>
    <lineage>
        <taxon>Eukaryota</taxon>
        <taxon>Metazoa</taxon>
        <taxon>Ecdysozoa</taxon>
        <taxon>Arthropoda</taxon>
        <taxon>Hexapoda</taxon>
        <taxon>Insecta</taxon>
        <taxon>Pterygota</taxon>
        <taxon>Neoptera</taxon>
        <taxon>Endopterygota</taxon>
        <taxon>Lepidoptera</taxon>
        <taxon>Glossata</taxon>
        <taxon>Ditrysia</taxon>
        <taxon>Papilionoidea</taxon>
        <taxon>Pieridae</taxon>
        <taxon>Pierinae</taxon>
        <taxon>Pieris</taxon>
    </lineage>
</organism>
<feature type="signal peptide" evidence="1">
    <location>
        <begin position="1"/>
        <end position="19"/>
    </location>
</feature>
<evidence type="ECO:0000256" key="1">
    <source>
        <dbReference type="SAM" id="SignalP"/>
    </source>
</evidence>